<dbReference type="SUPFAM" id="SSF54909">
    <property type="entry name" value="Dimeric alpha+beta barrel"/>
    <property type="match status" value="1"/>
</dbReference>
<evidence type="ECO:0000313" key="4">
    <source>
        <dbReference type="Proteomes" id="UP001465976"/>
    </source>
</evidence>
<comment type="similarity">
    <text evidence="1">Belongs to the tpcK family.</text>
</comment>
<dbReference type="EMBL" id="JBAHYK010000131">
    <property type="protein sequence ID" value="KAL0577904.1"/>
    <property type="molecule type" value="Genomic_DNA"/>
</dbReference>
<dbReference type="InterPro" id="IPR011008">
    <property type="entry name" value="Dimeric_a/b-barrel"/>
</dbReference>
<dbReference type="Pfam" id="PF07110">
    <property type="entry name" value="EthD"/>
    <property type="match status" value="1"/>
</dbReference>
<sequence>MTPTLIPNRVRVLFYTQKQPSLSFEEFSEQWRAHAPAFLATKAAKENLLKYEQWHANQEFKQMLLGAGMKVPDYDGVVVVEAETVEKVLAAFSGSEYNEKVLPNSAKFVNSNTIAYRAFQITSVFDKSSADRKGVGAVLVNMHTKNGTESGKYWREVHIPKLVSLMESTGLGGSLMKNEVLTGDLHISGNLPAQLTPASWDGVSVVEAPSVGEILHTYNDQRFIDFSKEDLPNFIDVSKPSEFMPCNVFAFEI</sequence>
<proteinExistence type="inferred from homology"/>
<keyword evidence="4" id="KW-1185">Reference proteome</keyword>
<evidence type="ECO:0000256" key="1">
    <source>
        <dbReference type="ARBA" id="ARBA00005986"/>
    </source>
</evidence>
<accession>A0ABR3FR40</accession>
<dbReference type="Proteomes" id="UP001465976">
    <property type="component" value="Unassembled WGS sequence"/>
</dbReference>
<evidence type="ECO:0000313" key="3">
    <source>
        <dbReference type="EMBL" id="KAL0577904.1"/>
    </source>
</evidence>
<organism evidence="3 4">
    <name type="scientific">Marasmius crinis-equi</name>
    <dbReference type="NCBI Taxonomy" id="585013"/>
    <lineage>
        <taxon>Eukaryota</taxon>
        <taxon>Fungi</taxon>
        <taxon>Dikarya</taxon>
        <taxon>Basidiomycota</taxon>
        <taxon>Agaricomycotina</taxon>
        <taxon>Agaricomycetes</taxon>
        <taxon>Agaricomycetidae</taxon>
        <taxon>Agaricales</taxon>
        <taxon>Marasmiineae</taxon>
        <taxon>Marasmiaceae</taxon>
        <taxon>Marasmius</taxon>
    </lineage>
</organism>
<protein>
    <recommendedName>
        <fullName evidence="2">EthD domain-containing protein</fullName>
    </recommendedName>
</protein>
<dbReference type="Gene3D" id="3.30.70.100">
    <property type="match status" value="1"/>
</dbReference>
<gene>
    <name evidence="3" type="ORF">V5O48_004099</name>
</gene>
<comment type="caution">
    <text evidence="3">The sequence shown here is derived from an EMBL/GenBank/DDBJ whole genome shotgun (WGS) entry which is preliminary data.</text>
</comment>
<reference evidence="3 4" key="1">
    <citation type="submission" date="2024-02" db="EMBL/GenBank/DDBJ databases">
        <title>A draft genome for the cacao thread blight pathogen Marasmius crinis-equi.</title>
        <authorList>
            <person name="Cohen S.P."/>
            <person name="Baruah I.K."/>
            <person name="Amoako-Attah I."/>
            <person name="Bukari Y."/>
            <person name="Meinhardt L.W."/>
            <person name="Bailey B.A."/>
        </authorList>
    </citation>
    <scope>NUCLEOTIDE SEQUENCE [LARGE SCALE GENOMIC DNA]</scope>
    <source>
        <strain evidence="3 4">GH-76</strain>
    </source>
</reference>
<dbReference type="InterPro" id="IPR009799">
    <property type="entry name" value="EthD_dom"/>
</dbReference>
<feature type="domain" description="EthD" evidence="2">
    <location>
        <begin position="19"/>
        <end position="110"/>
    </location>
</feature>
<name>A0ABR3FR40_9AGAR</name>
<evidence type="ECO:0000259" key="2">
    <source>
        <dbReference type="Pfam" id="PF07110"/>
    </source>
</evidence>